<dbReference type="InterPro" id="IPR012337">
    <property type="entry name" value="RNaseH-like_sf"/>
</dbReference>
<sequence length="306" mass="34277">MRSYVVEHLGDEKTGVLIVDETGFLKKGQKSVGVARQYTGTAGDTVNCQVGVFLAYASEKGAAFVDRALYLPKAWTSDPARRAEAGVPGEIVFRNKAELAELMLERAFEAGVPARWVVADSFYGRLHSFREWLEERGRPYAVMVPKTNAVPLGGRKKRIEQHVERLPEDAFSELRPARDSGGRRPWEWACLDLAADPEKGMRRWLLVRRSTDDPDELGFYQAYGPEGTPIEELVRVCQARWTIEQCFAEAKGEVGMDHYEVRRWDAWHRHVTLCLLAHAFLAGVRSAAAREEDAGGSGKRGISTRA</sequence>
<gene>
    <name evidence="2" type="ORF">AVDCRST_MAG01-01-381</name>
</gene>
<evidence type="ECO:0000313" key="2">
    <source>
        <dbReference type="EMBL" id="CAA9388766.1"/>
    </source>
</evidence>
<proteinExistence type="predicted"/>
<name>A0A6J4NI68_9ACTN</name>
<dbReference type="PANTHER" id="PTHR33627">
    <property type="entry name" value="TRANSPOSASE"/>
    <property type="match status" value="1"/>
</dbReference>
<dbReference type="EMBL" id="CADCUW010000058">
    <property type="protein sequence ID" value="CAA9388766.1"/>
    <property type="molecule type" value="Genomic_DNA"/>
</dbReference>
<dbReference type="NCBIfam" id="NF033540">
    <property type="entry name" value="transpos_IS701"/>
    <property type="match status" value="1"/>
</dbReference>
<dbReference type="SUPFAM" id="SSF53098">
    <property type="entry name" value="Ribonuclease H-like"/>
    <property type="match status" value="1"/>
</dbReference>
<dbReference type="InterPro" id="IPR039365">
    <property type="entry name" value="IS701-like"/>
</dbReference>
<protein>
    <submittedName>
        <fullName evidence="2">Mobile element protein</fullName>
    </submittedName>
</protein>
<dbReference type="InterPro" id="IPR038721">
    <property type="entry name" value="IS701-like_DDE_dom"/>
</dbReference>
<evidence type="ECO:0000259" key="1">
    <source>
        <dbReference type="Pfam" id="PF13546"/>
    </source>
</evidence>
<reference evidence="2" key="1">
    <citation type="submission" date="2020-02" db="EMBL/GenBank/DDBJ databases">
        <authorList>
            <person name="Meier V. D."/>
        </authorList>
    </citation>
    <scope>NUCLEOTIDE SEQUENCE</scope>
    <source>
        <strain evidence="2">AVDCRST_MAG01</strain>
    </source>
</reference>
<feature type="domain" description="Transposase IS701-like DDE" evidence="1">
    <location>
        <begin position="6"/>
        <end position="150"/>
    </location>
</feature>
<dbReference type="Pfam" id="PF13546">
    <property type="entry name" value="DDE_5"/>
    <property type="match status" value="1"/>
</dbReference>
<dbReference type="PANTHER" id="PTHR33627:SF1">
    <property type="entry name" value="TRANSPOSASE"/>
    <property type="match status" value="1"/>
</dbReference>
<dbReference type="AlphaFoldDB" id="A0A6J4NI68"/>
<accession>A0A6J4NI68</accession>
<organism evidence="2">
    <name type="scientific">uncultured Rubrobacteraceae bacterium</name>
    <dbReference type="NCBI Taxonomy" id="349277"/>
    <lineage>
        <taxon>Bacteria</taxon>
        <taxon>Bacillati</taxon>
        <taxon>Actinomycetota</taxon>
        <taxon>Rubrobacteria</taxon>
        <taxon>Rubrobacterales</taxon>
        <taxon>Rubrobacteraceae</taxon>
        <taxon>environmental samples</taxon>
    </lineage>
</organism>